<dbReference type="Proteomes" id="UP000320239">
    <property type="component" value="Unassembled WGS sequence"/>
</dbReference>
<dbReference type="RefSeq" id="WP_122979665.1">
    <property type="nucleotide sequence ID" value="NZ_BOMX01000113.1"/>
</dbReference>
<reference evidence="1 2" key="1">
    <citation type="submission" date="2019-06" db="EMBL/GenBank/DDBJ databases">
        <title>Sequencing the genomes of 1000 actinobacteria strains.</title>
        <authorList>
            <person name="Klenk H.-P."/>
        </authorList>
    </citation>
    <scope>NUCLEOTIDE SEQUENCE [LARGE SCALE GENOMIC DNA]</scope>
    <source>
        <strain evidence="1 2">DSM 43866</strain>
    </source>
</reference>
<protein>
    <submittedName>
        <fullName evidence="1">Uncharacterized protein</fullName>
    </submittedName>
</protein>
<name>A0A561WAU7_ACTTI</name>
<keyword evidence="2" id="KW-1185">Reference proteome</keyword>
<dbReference type="AlphaFoldDB" id="A0A561WAU7"/>
<comment type="caution">
    <text evidence="1">The sequence shown here is derived from an EMBL/GenBank/DDBJ whole genome shotgun (WGS) entry which is preliminary data.</text>
</comment>
<organism evidence="1 2">
    <name type="scientific">Actinoplanes teichomyceticus</name>
    <dbReference type="NCBI Taxonomy" id="1867"/>
    <lineage>
        <taxon>Bacteria</taxon>
        <taxon>Bacillati</taxon>
        <taxon>Actinomycetota</taxon>
        <taxon>Actinomycetes</taxon>
        <taxon>Micromonosporales</taxon>
        <taxon>Micromonosporaceae</taxon>
        <taxon>Actinoplanes</taxon>
    </lineage>
</organism>
<evidence type="ECO:0000313" key="2">
    <source>
        <dbReference type="Proteomes" id="UP000320239"/>
    </source>
</evidence>
<dbReference type="EMBL" id="VIWY01000003">
    <property type="protein sequence ID" value="TWG20980.1"/>
    <property type="molecule type" value="Genomic_DNA"/>
</dbReference>
<accession>A0A561WAU7</accession>
<sequence length="67" mass="7172">MTPERARQVIALYAPTAQADPEAWHSVIDDLRKEALKAIEAGHEHPAELAAAVLEADAIPVAWTACA</sequence>
<proteinExistence type="predicted"/>
<gene>
    <name evidence="1" type="ORF">FHX34_103509</name>
</gene>
<evidence type="ECO:0000313" key="1">
    <source>
        <dbReference type="EMBL" id="TWG20980.1"/>
    </source>
</evidence>